<dbReference type="AlphaFoldDB" id="A0AAW0FRD0"/>
<feature type="domain" description="DUF6697" evidence="4">
    <location>
        <begin position="254"/>
        <end position="353"/>
    </location>
</feature>
<name>A0AAW0FRD0_9APHY</name>
<feature type="signal peptide" evidence="3">
    <location>
        <begin position="1"/>
        <end position="20"/>
    </location>
</feature>
<protein>
    <recommendedName>
        <fullName evidence="4">DUF6697 domain-containing protein</fullName>
    </recommendedName>
</protein>
<keyword evidence="6" id="KW-1185">Reference proteome</keyword>
<dbReference type="EMBL" id="JASBNA010000031">
    <property type="protein sequence ID" value="KAK7683411.1"/>
    <property type="molecule type" value="Genomic_DNA"/>
</dbReference>
<comment type="caution">
    <text evidence="5">The sequence shown here is derived from an EMBL/GenBank/DDBJ whole genome shotgun (WGS) entry which is preliminary data.</text>
</comment>
<evidence type="ECO:0000256" key="1">
    <source>
        <dbReference type="SAM" id="Coils"/>
    </source>
</evidence>
<evidence type="ECO:0000259" key="4">
    <source>
        <dbReference type="Pfam" id="PF20411"/>
    </source>
</evidence>
<feature type="region of interest" description="Disordered" evidence="2">
    <location>
        <begin position="360"/>
        <end position="405"/>
    </location>
</feature>
<dbReference type="Pfam" id="PF20411">
    <property type="entry name" value="DUF6697"/>
    <property type="match status" value="1"/>
</dbReference>
<evidence type="ECO:0000256" key="3">
    <source>
        <dbReference type="SAM" id="SignalP"/>
    </source>
</evidence>
<feature type="chain" id="PRO_5043586783" description="DUF6697 domain-containing protein" evidence="3">
    <location>
        <begin position="21"/>
        <end position="405"/>
    </location>
</feature>
<evidence type="ECO:0000256" key="2">
    <source>
        <dbReference type="SAM" id="MobiDB-lite"/>
    </source>
</evidence>
<evidence type="ECO:0000313" key="6">
    <source>
        <dbReference type="Proteomes" id="UP001385951"/>
    </source>
</evidence>
<sequence>MLSCISKLVLTLFHTSSTTATESVLNDRKNTVSSVLSFYLRMDSLLSDASLGPELFKLLEAKLKQTTADLEKESQRNSLLQTELEALRDERETLIDSAGGCSCKDVGNVVIVRDDDDHLLEEQATKIGSLEQSLSQLRDECARRTTEVKIYRQALAATRKEFNFDLAITLASLPQPVQDVPLRDTLVPCLSKRWKDPAIAFPAEGRAVCPPGNTLFLNQRIFWYFADDVHGIALAPSALYRPSDQIWTANDEFTYLLNETKEVFYRGPSHYICYAGTFQCAYTGELPSVDFKKLPAAIKEELIRTSFSRPEMAGVPGERGRLRKLYTDGERKVAFLALQCVGFNQKLYDALLAARPPQLREVEQGSTGSAAKRRRQEETNTGRAAKMMKGGDRSETEASGDELMI</sequence>
<feature type="coiled-coil region" evidence="1">
    <location>
        <begin position="56"/>
        <end position="140"/>
    </location>
</feature>
<dbReference type="InterPro" id="IPR046520">
    <property type="entry name" value="DUF6697"/>
</dbReference>
<dbReference type="Proteomes" id="UP001385951">
    <property type="component" value="Unassembled WGS sequence"/>
</dbReference>
<organism evidence="5 6">
    <name type="scientific">Cerrena zonata</name>
    <dbReference type="NCBI Taxonomy" id="2478898"/>
    <lineage>
        <taxon>Eukaryota</taxon>
        <taxon>Fungi</taxon>
        <taxon>Dikarya</taxon>
        <taxon>Basidiomycota</taxon>
        <taxon>Agaricomycotina</taxon>
        <taxon>Agaricomycetes</taxon>
        <taxon>Polyporales</taxon>
        <taxon>Cerrenaceae</taxon>
        <taxon>Cerrena</taxon>
    </lineage>
</organism>
<accession>A0AAW0FRD0</accession>
<proteinExistence type="predicted"/>
<gene>
    <name evidence="5" type="ORF">QCA50_013674</name>
</gene>
<keyword evidence="3" id="KW-0732">Signal</keyword>
<evidence type="ECO:0000313" key="5">
    <source>
        <dbReference type="EMBL" id="KAK7683411.1"/>
    </source>
</evidence>
<keyword evidence="1" id="KW-0175">Coiled coil</keyword>
<reference evidence="5 6" key="1">
    <citation type="submission" date="2022-09" db="EMBL/GenBank/DDBJ databases">
        <authorList>
            <person name="Palmer J.M."/>
        </authorList>
    </citation>
    <scope>NUCLEOTIDE SEQUENCE [LARGE SCALE GENOMIC DNA]</scope>
    <source>
        <strain evidence="5 6">DSM 7382</strain>
    </source>
</reference>